<gene>
    <name evidence="7" type="primary">moaC</name>
    <name evidence="9" type="ORF">EV685_3959</name>
</gene>
<dbReference type="InterPro" id="IPR023045">
    <property type="entry name" value="MoaC"/>
</dbReference>
<sequence>MSASSSSPSPAALATPPEAGALTHFDTQGQAHMVDVAAKAVTHRVATAGGSIRMLATTLALITQGNAKKGDVIGIARIAAIQGAKRTSDLIPLCHPLPLTRVAVDFRIDADLPGVHCTATAETLGQTGVEMEALTAVQVGLLTIYDMCKAADKGMVMTDIRLLEKQGGKSGHWKAA</sequence>
<comment type="pathway">
    <text evidence="2 7">Cofactor biosynthesis; molybdopterin biosynthesis.</text>
</comment>
<keyword evidence="4 7" id="KW-0501">Molybdenum cofactor biosynthesis</keyword>
<evidence type="ECO:0000313" key="10">
    <source>
        <dbReference type="Proteomes" id="UP000293433"/>
    </source>
</evidence>
<evidence type="ECO:0000256" key="6">
    <source>
        <dbReference type="ARBA" id="ARBA00055087"/>
    </source>
</evidence>
<organism evidence="9 10">
    <name type="scientific">Sphaerotilus mobilis</name>
    <dbReference type="NCBI Taxonomy" id="47994"/>
    <lineage>
        <taxon>Bacteria</taxon>
        <taxon>Pseudomonadati</taxon>
        <taxon>Pseudomonadota</taxon>
        <taxon>Betaproteobacteria</taxon>
        <taxon>Burkholderiales</taxon>
        <taxon>Sphaerotilaceae</taxon>
        <taxon>Sphaerotilus</taxon>
    </lineage>
</organism>
<dbReference type="InterPro" id="IPR036522">
    <property type="entry name" value="MoaC_sf"/>
</dbReference>
<dbReference type="PANTHER" id="PTHR22960">
    <property type="entry name" value="MOLYBDOPTERIN COFACTOR SYNTHESIS PROTEIN A"/>
    <property type="match status" value="1"/>
</dbReference>
<dbReference type="Gene3D" id="3.30.70.640">
    <property type="entry name" value="Molybdopterin cofactor biosynthesis C (MoaC) domain"/>
    <property type="match status" value="1"/>
</dbReference>
<evidence type="ECO:0000259" key="8">
    <source>
        <dbReference type="Pfam" id="PF01967"/>
    </source>
</evidence>
<dbReference type="PANTHER" id="PTHR22960:SF29">
    <property type="entry name" value="CYCLIC PYRANOPTERIN MONOPHOSPHATE SYNTHASE"/>
    <property type="match status" value="1"/>
</dbReference>
<feature type="domain" description="Molybdopterin cofactor biosynthesis C (MoaC)" evidence="8">
    <location>
        <begin position="33"/>
        <end position="168"/>
    </location>
</feature>
<dbReference type="GO" id="GO:0061799">
    <property type="term" value="F:cyclic pyranopterin monophosphate synthase activity"/>
    <property type="evidence" value="ECO:0007669"/>
    <property type="project" value="UniProtKB-UniRule"/>
</dbReference>
<dbReference type="InterPro" id="IPR002820">
    <property type="entry name" value="Mopterin_CF_biosynth-C_dom"/>
</dbReference>
<dbReference type="GO" id="GO:0006777">
    <property type="term" value="P:Mo-molybdopterin cofactor biosynthetic process"/>
    <property type="evidence" value="ECO:0007669"/>
    <property type="project" value="UniProtKB-UniRule"/>
</dbReference>
<feature type="active site" evidence="7">
    <location>
        <position position="146"/>
    </location>
</feature>
<comment type="catalytic activity">
    <reaction evidence="1 7">
        <text>(8S)-3',8-cyclo-7,8-dihydroguanosine 5'-triphosphate = cyclic pyranopterin phosphate + diphosphate</text>
        <dbReference type="Rhea" id="RHEA:49580"/>
        <dbReference type="ChEBI" id="CHEBI:33019"/>
        <dbReference type="ChEBI" id="CHEBI:59648"/>
        <dbReference type="ChEBI" id="CHEBI:131766"/>
        <dbReference type="EC" id="4.6.1.17"/>
    </reaction>
</comment>
<keyword evidence="10" id="KW-1185">Reference proteome</keyword>
<dbReference type="EC" id="4.6.1.17" evidence="3 7"/>
<comment type="caution">
    <text evidence="9">The sequence shown here is derived from an EMBL/GenBank/DDBJ whole genome shotgun (WGS) entry which is preliminary data.</text>
</comment>
<dbReference type="Proteomes" id="UP000293433">
    <property type="component" value="Unassembled WGS sequence"/>
</dbReference>
<comment type="subunit">
    <text evidence="7">Homohexamer; trimer of dimers.</text>
</comment>
<dbReference type="AlphaFoldDB" id="A0A4Q7L9Z0"/>
<evidence type="ECO:0000256" key="2">
    <source>
        <dbReference type="ARBA" id="ARBA00005046"/>
    </source>
</evidence>
<proteinExistence type="inferred from homology"/>
<evidence type="ECO:0000256" key="1">
    <source>
        <dbReference type="ARBA" id="ARBA00001637"/>
    </source>
</evidence>
<evidence type="ECO:0000256" key="3">
    <source>
        <dbReference type="ARBA" id="ARBA00012575"/>
    </source>
</evidence>
<dbReference type="NCBIfam" id="NF006870">
    <property type="entry name" value="PRK09364.1"/>
    <property type="match status" value="1"/>
</dbReference>
<feature type="binding site" evidence="7">
    <location>
        <begin position="131"/>
        <end position="132"/>
    </location>
    <ligand>
        <name>substrate</name>
    </ligand>
</feature>
<dbReference type="UniPathway" id="UPA00344"/>
<protein>
    <recommendedName>
        <fullName evidence="3 7">Cyclic pyranopterin monophosphate synthase</fullName>
        <ecNumber evidence="3 7">4.6.1.17</ecNumber>
    </recommendedName>
    <alternativeName>
        <fullName evidence="7">Molybdenum cofactor biosynthesis protein C</fullName>
    </alternativeName>
</protein>
<accession>A0A4Q7L9Z0</accession>
<feature type="binding site" evidence="7">
    <location>
        <begin position="93"/>
        <end position="95"/>
    </location>
    <ligand>
        <name>substrate</name>
    </ligand>
</feature>
<dbReference type="Pfam" id="PF01967">
    <property type="entry name" value="MoaC"/>
    <property type="match status" value="1"/>
</dbReference>
<dbReference type="NCBIfam" id="TIGR00581">
    <property type="entry name" value="moaC"/>
    <property type="match status" value="1"/>
</dbReference>
<dbReference type="HAMAP" id="MF_01224_B">
    <property type="entry name" value="MoaC_B"/>
    <property type="match status" value="1"/>
</dbReference>
<dbReference type="InterPro" id="IPR050105">
    <property type="entry name" value="MoCo_biosynth_MoaA/MoaC"/>
</dbReference>
<dbReference type="SUPFAM" id="SSF55040">
    <property type="entry name" value="Molybdenum cofactor biosynthesis protein C, MoaC"/>
    <property type="match status" value="1"/>
</dbReference>
<evidence type="ECO:0000256" key="5">
    <source>
        <dbReference type="ARBA" id="ARBA00023239"/>
    </source>
</evidence>
<dbReference type="EMBL" id="SGWV01000013">
    <property type="protein sequence ID" value="RZS46927.1"/>
    <property type="molecule type" value="Genomic_DNA"/>
</dbReference>
<evidence type="ECO:0000256" key="4">
    <source>
        <dbReference type="ARBA" id="ARBA00023150"/>
    </source>
</evidence>
<reference evidence="9 10" key="1">
    <citation type="submission" date="2019-02" db="EMBL/GenBank/DDBJ databases">
        <title>Genomic Encyclopedia of Type Strains, Phase IV (KMG-IV): sequencing the most valuable type-strain genomes for metagenomic binning, comparative biology and taxonomic classification.</title>
        <authorList>
            <person name="Goeker M."/>
        </authorList>
    </citation>
    <scope>NUCLEOTIDE SEQUENCE [LARGE SCALE GENOMIC DNA]</scope>
    <source>
        <strain evidence="9 10">DSM 10617</strain>
    </source>
</reference>
<dbReference type="OrthoDB" id="9794429at2"/>
<dbReference type="RefSeq" id="WP_130483770.1">
    <property type="nucleotide sequence ID" value="NZ_SGWV01000013.1"/>
</dbReference>
<keyword evidence="5 7" id="KW-0456">Lyase</keyword>
<name>A0A4Q7L9Z0_9BURK</name>
<dbReference type="InterPro" id="IPR047594">
    <property type="entry name" value="MoaC_bact/euk"/>
</dbReference>
<dbReference type="CDD" id="cd01420">
    <property type="entry name" value="MoaC_PE"/>
    <property type="match status" value="1"/>
</dbReference>
<comment type="similarity">
    <text evidence="7">Belongs to the MoaC family.</text>
</comment>
<evidence type="ECO:0000256" key="7">
    <source>
        <dbReference type="HAMAP-Rule" id="MF_01224"/>
    </source>
</evidence>
<comment type="function">
    <text evidence="6 7">Catalyzes the conversion of (8S)-3',8-cyclo-7,8-dihydroguanosine 5'-triphosphate to cyclic pyranopterin monophosphate (cPMP).</text>
</comment>
<evidence type="ECO:0000313" key="9">
    <source>
        <dbReference type="EMBL" id="RZS46927.1"/>
    </source>
</evidence>